<dbReference type="InterPro" id="IPR006620">
    <property type="entry name" value="Pro_4_hyd_alph"/>
</dbReference>
<dbReference type="EMBL" id="KV784359">
    <property type="protein sequence ID" value="OEU15957.1"/>
    <property type="molecule type" value="Genomic_DNA"/>
</dbReference>
<accession>A0A1E7FCR8</accession>
<protein>
    <recommendedName>
        <fullName evidence="7">Prolyl 4-hydroxylase alpha subunit domain-containing protein</fullName>
    </recommendedName>
</protein>
<evidence type="ECO:0000256" key="3">
    <source>
        <dbReference type="ARBA" id="ARBA00022964"/>
    </source>
</evidence>
<proteinExistence type="predicted"/>
<evidence type="ECO:0000256" key="6">
    <source>
        <dbReference type="SAM" id="SignalP"/>
    </source>
</evidence>
<evidence type="ECO:0000313" key="8">
    <source>
        <dbReference type="EMBL" id="OEU15957.1"/>
    </source>
</evidence>
<keyword evidence="6" id="KW-0732">Signal</keyword>
<dbReference type="OrthoDB" id="43048at2759"/>
<sequence length="288" mass="31429">MLSSSFIVSFVLLLLLIVLLDGAAANKDEDESLLSLRKKPSVANILGGESISLRYVKDLITPEIASKLIESCDKRSGWTSSPQSVAGSATVKATRTSRSCPLIWPQLYLPLLDDPSKAAKLAAVKDEIDLTWHLTQRIASFLNVGEEYIEPFQLVRYQPGEFYKEHHDHGSYYGVATEQRPLTLLIFLSDLPSSSEVDNGGYTKFRALGGGGGGDDDEQNGGGISIVPRQGDGVLWKNEDDNGTLLMDAIHEAIPPKDGGDVIKYAMNVWIAGKKIKENLDVSSYRTS</sequence>
<dbReference type="PANTHER" id="PTHR10869:SF246">
    <property type="entry name" value="TRANSMEMBRANE PROLYL 4-HYDROXYLASE"/>
    <property type="match status" value="1"/>
</dbReference>
<evidence type="ECO:0000256" key="1">
    <source>
        <dbReference type="ARBA" id="ARBA00001961"/>
    </source>
</evidence>
<dbReference type="Pfam" id="PF13640">
    <property type="entry name" value="2OG-FeII_Oxy_3"/>
    <property type="match status" value="1"/>
</dbReference>
<dbReference type="GO" id="GO:0031418">
    <property type="term" value="F:L-ascorbic acid binding"/>
    <property type="evidence" value="ECO:0007669"/>
    <property type="project" value="InterPro"/>
</dbReference>
<organism evidence="8 9">
    <name type="scientific">Fragilariopsis cylindrus CCMP1102</name>
    <dbReference type="NCBI Taxonomy" id="635003"/>
    <lineage>
        <taxon>Eukaryota</taxon>
        <taxon>Sar</taxon>
        <taxon>Stramenopiles</taxon>
        <taxon>Ochrophyta</taxon>
        <taxon>Bacillariophyta</taxon>
        <taxon>Bacillariophyceae</taxon>
        <taxon>Bacillariophycidae</taxon>
        <taxon>Bacillariales</taxon>
        <taxon>Bacillariaceae</taxon>
        <taxon>Fragilariopsis</taxon>
    </lineage>
</organism>
<dbReference type="SMART" id="SM00702">
    <property type="entry name" value="P4Hc"/>
    <property type="match status" value="1"/>
</dbReference>
<dbReference type="Gene3D" id="2.60.120.620">
    <property type="entry name" value="q2cbj1_9rhob like domain"/>
    <property type="match status" value="1"/>
</dbReference>
<keyword evidence="2" id="KW-0479">Metal-binding</keyword>
<dbReference type="InParanoid" id="A0A1E7FCR8"/>
<dbReference type="GO" id="GO:0004656">
    <property type="term" value="F:procollagen-proline 4-dioxygenase activity"/>
    <property type="evidence" value="ECO:0007669"/>
    <property type="project" value="TreeGrafter"/>
</dbReference>
<evidence type="ECO:0000256" key="2">
    <source>
        <dbReference type="ARBA" id="ARBA00022723"/>
    </source>
</evidence>
<evidence type="ECO:0000256" key="4">
    <source>
        <dbReference type="ARBA" id="ARBA00023002"/>
    </source>
</evidence>
<dbReference type="InterPro" id="IPR045054">
    <property type="entry name" value="P4HA-like"/>
</dbReference>
<comment type="cofactor">
    <cofactor evidence="1">
        <name>L-ascorbate</name>
        <dbReference type="ChEBI" id="CHEBI:38290"/>
    </cofactor>
</comment>
<keyword evidence="4" id="KW-0560">Oxidoreductase</keyword>
<evidence type="ECO:0000259" key="7">
    <source>
        <dbReference type="SMART" id="SM00702"/>
    </source>
</evidence>
<dbReference type="AlphaFoldDB" id="A0A1E7FCR8"/>
<feature type="domain" description="Prolyl 4-hydroxylase alpha subunit" evidence="7">
    <location>
        <begin position="52"/>
        <end position="272"/>
    </location>
</feature>
<dbReference type="KEGG" id="fcy:FRACYDRAFT_240654"/>
<name>A0A1E7FCR8_9STRA</name>
<dbReference type="GO" id="GO:0005783">
    <property type="term" value="C:endoplasmic reticulum"/>
    <property type="evidence" value="ECO:0007669"/>
    <property type="project" value="TreeGrafter"/>
</dbReference>
<dbReference type="Proteomes" id="UP000095751">
    <property type="component" value="Unassembled WGS sequence"/>
</dbReference>
<dbReference type="GO" id="GO:0005506">
    <property type="term" value="F:iron ion binding"/>
    <property type="evidence" value="ECO:0007669"/>
    <property type="project" value="InterPro"/>
</dbReference>
<keyword evidence="3" id="KW-0223">Dioxygenase</keyword>
<evidence type="ECO:0000256" key="5">
    <source>
        <dbReference type="ARBA" id="ARBA00023004"/>
    </source>
</evidence>
<keyword evidence="9" id="KW-1185">Reference proteome</keyword>
<dbReference type="PANTHER" id="PTHR10869">
    <property type="entry name" value="PROLYL 4-HYDROXYLASE ALPHA SUBUNIT"/>
    <property type="match status" value="1"/>
</dbReference>
<feature type="chain" id="PRO_5009192943" description="Prolyl 4-hydroxylase alpha subunit domain-containing protein" evidence="6">
    <location>
        <begin position="26"/>
        <end position="288"/>
    </location>
</feature>
<dbReference type="InterPro" id="IPR044862">
    <property type="entry name" value="Pro_4_hyd_alph_FE2OG_OXY"/>
</dbReference>
<keyword evidence="5" id="KW-0408">Iron</keyword>
<evidence type="ECO:0000313" key="9">
    <source>
        <dbReference type="Proteomes" id="UP000095751"/>
    </source>
</evidence>
<gene>
    <name evidence="8" type="ORF">FRACYDRAFT_240654</name>
</gene>
<feature type="signal peptide" evidence="6">
    <location>
        <begin position="1"/>
        <end position="25"/>
    </location>
</feature>
<reference evidence="8 9" key="1">
    <citation type="submission" date="2016-09" db="EMBL/GenBank/DDBJ databases">
        <title>Extensive genetic diversity and differential bi-allelic expression allows diatom success in the polar Southern Ocean.</title>
        <authorList>
            <consortium name="DOE Joint Genome Institute"/>
            <person name="Mock T."/>
            <person name="Otillar R.P."/>
            <person name="Strauss J."/>
            <person name="Dupont C."/>
            <person name="Frickenhaus S."/>
            <person name="Maumus F."/>
            <person name="Mcmullan M."/>
            <person name="Sanges R."/>
            <person name="Schmutz J."/>
            <person name="Toseland A."/>
            <person name="Valas R."/>
            <person name="Veluchamy A."/>
            <person name="Ward B.J."/>
            <person name="Allen A."/>
            <person name="Barry K."/>
            <person name="Falciatore A."/>
            <person name="Ferrante M."/>
            <person name="Fortunato A.E."/>
            <person name="Gloeckner G."/>
            <person name="Gruber A."/>
            <person name="Hipkin R."/>
            <person name="Janech M."/>
            <person name="Kroth P."/>
            <person name="Leese F."/>
            <person name="Lindquist E."/>
            <person name="Lyon B.R."/>
            <person name="Martin J."/>
            <person name="Mayer C."/>
            <person name="Parker M."/>
            <person name="Quesneville H."/>
            <person name="Raymond J."/>
            <person name="Uhlig C."/>
            <person name="Valentin K.U."/>
            <person name="Worden A.Z."/>
            <person name="Armbrust E.V."/>
            <person name="Bowler C."/>
            <person name="Green B."/>
            <person name="Moulton V."/>
            <person name="Van Oosterhout C."/>
            <person name="Grigoriev I."/>
        </authorList>
    </citation>
    <scope>NUCLEOTIDE SEQUENCE [LARGE SCALE GENOMIC DNA]</scope>
    <source>
        <strain evidence="8 9">CCMP1102</strain>
    </source>
</reference>